<dbReference type="GO" id="GO:0009451">
    <property type="term" value="P:RNA modification"/>
    <property type="evidence" value="ECO:0007669"/>
    <property type="project" value="InterPro"/>
</dbReference>
<evidence type="ECO:0000256" key="1">
    <source>
        <dbReference type="ARBA" id="ARBA00006643"/>
    </source>
</evidence>
<dbReference type="Gene3D" id="1.25.40.10">
    <property type="entry name" value="Tetratricopeptide repeat domain"/>
    <property type="match status" value="4"/>
</dbReference>
<comment type="similarity">
    <text evidence="1">Belongs to the PPR family. PCMP-H subfamily.</text>
</comment>
<keyword evidence="5" id="KW-1185">Reference proteome</keyword>
<reference evidence="6" key="1">
    <citation type="submission" date="2025-08" db="UniProtKB">
        <authorList>
            <consortium name="RefSeq"/>
        </authorList>
    </citation>
    <scope>IDENTIFICATION</scope>
    <source>
        <strain evidence="6">OHB3-1</strain>
    </source>
</reference>
<evidence type="ECO:0000256" key="2">
    <source>
        <dbReference type="ARBA" id="ARBA00022737"/>
    </source>
</evidence>
<organism evidence="5 6">
    <name type="scientific">Momordica charantia</name>
    <name type="common">Bitter gourd</name>
    <name type="synonym">Balsam pear</name>
    <dbReference type="NCBI Taxonomy" id="3673"/>
    <lineage>
        <taxon>Eukaryota</taxon>
        <taxon>Viridiplantae</taxon>
        <taxon>Streptophyta</taxon>
        <taxon>Embryophyta</taxon>
        <taxon>Tracheophyta</taxon>
        <taxon>Spermatophyta</taxon>
        <taxon>Magnoliopsida</taxon>
        <taxon>eudicotyledons</taxon>
        <taxon>Gunneridae</taxon>
        <taxon>Pentapetalae</taxon>
        <taxon>rosids</taxon>
        <taxon>fabids</taxon>
        <taxon>Cucurbitales</taxon>
        <taxon>Cucurbitaceae</taxon>
        <taxon>Momordiceae</taxon>
        <taxon>Momordica</taxon>
    </lineage>
</organism>
<dbReference type="Pfam" id="PF20431">
    <property type="entry name" value="E_motif"/>
    <property type="match status" value="1"/>
</dbReference>
<feature type="repeat" description="PPR" evidence="3">
    <location>
        <begin position="276"/>
        <end position="306"/>
    </location>
</feature>
<dbReference type="GO" id="GO:0008270">
    <property type="term" value="F:zinc ion binding"/>
    <property type="evidence" value="ECO:0007669"/>
    <property type="project" value="InterPro"/>
</dbReference>
<proteinExistence type="inferred from homology"/>
<dbReference type="PANTHER" id="PTHR47926:SF463">
    <property type="entry name" value="PENTATRICOPEPTIDE REPEAT-CONTAINING PROTEIN"/>
    <property type="match status" value="1"/>
</dbReference>
<dbReference type="KEGG" id="mcha:111005281"/>
<dbReference type="InterPro" id="IPR032867">
    <property type="entry name" value="DYW_dom"/>
</dbReference>
<dbReference type="Pfam" id="PF13041">
    <property type="entry name" value="PPR_2"/>
    <property type="match status" value="3"/>
</dbReference>
<dbReference type="InterPro" id="IPR046848">
    <property type="entry name" value="E_motif"/>
</dbReference>
<dbReference type="InterPro" id="IPR046960">
    <property type="entry name" value="PPR_At4g14850-like_plant"/>
</dbReference>
<dbReference type="InterPro" id="IPR011990">
    <property type="entry name" value="TPR-like_helical_dom_sf"/>
</dbReference>
<evidence type="ECO:0000256" key="3">
    <source>
        <dbReference type="PROSITE-ProRule" id="PRU00708"/>
    </source>
</evidence>
<dbReference type="FunFam" id="1.25.40.10:FF:000690">
    <property type="entry name" value="Pentatricopeptide repeat-containing protein"/>
    <property type="match status" value="1"/>
</dbReference>
<dbReference type="RefSeq" id="XP_022132422.1">
    <property type="nucleotide sequence ID" value="XM_022276730.1"/>
</dbReference>
<dbReference type="Pfam" id="PF14432">
    <property type="entry name" value="DYW_deaminase"/>
    <property type="match status" value="1"/>
</dbReference>
<feature type="domain" description="DYW" evidence="4">
    <location>
        <begin position="524"/>
        <end position="616"/>
    </location>
</feature>
<dbReference type="GO" id="GO:0003729">
    <property type="term" value="F:mRNA binding"/>
    <property type="evidence" value="ECO:0007669"/>
    <property type="project" value="UniProtKB-ARBA"/>
</dbReference>
<dbReference type="PROSITE" id="PS51375">
    <property type="entry name" value="PPR"/>
    <property type="match status" value="4"/>
</dbReference>
<dbReference type="GeneID" id="111005281"/>
<dbReference type="NCBIfam" id="TIGR00756">
    <property type="entry name" value="PPR"/>
    <property type="match status" value="5"/>
</dbReference>
<evidence type="ECO:0000313" key="6">
    <source>
        <dbReference type="RefSeq" id="XP_022132422.1"/>
    </source>
</evidence>
<feature type="repeat" description="PPR" evidence="3">
    <location>
        <begin position="175"/>
        <end position="209"/>
    </location>
</feature>
<dbReference type="PANTHER" id="PTHR47926">
    <property type="entry name" value="PENTATRICOPEPTIDE REPEAT-CONTAINING PROTEIN"/>
    <property type="match status" value="1"/>
</dbReference>
<evidence type="ECO:0000259" key="4">
    <source>
        <dbReference type="Pfam" id="PF14432"/>
    </source>
</evidence>
<protein>
    <submittedName>
        <fullName evidence="6">Pentatricopeptide repeat-containing protein At5g66520</fullName>
    </submittedName>
</protein>
<gene>
    <name evidence="6" type="primary">LOC111005281</name>
</gene>
<dbReference type="Proteomes" id="UP000504603">
    <property type="component" value="Unplaced"/>
</dbReference>
<feature type="repeat" description="PPR" evidence="3">
    <location>
        <begin position="309"/>
        <end position="343"/>
    </location>
</feature>
<dbReference type="Pfam" id="PF01535">
    <property type="entry name" value="PPR"/>
    <property type="match status" value="3"/>
</dbReference>
<dbReference type="InterPro" id="IPR002885">
    <property type="entry name" value="PPR_rpt"/>
</dbReference>
<name>A0A6J1BTS5_MOMCH</name>
<dbReference type="AlphaFoldDB" id="A0A6J1BTS5"/>
<dbReference type="FunFam" id="1.25.40.10:FF:000470">
    <property type="entry name" value="Pentatricopeptide repeat-containing protein At5g66520"/>
    <property type="match status" value="1"/>
</dbReference>
<accession>A0A6J1BTS5</accession>
<dbReference type="OrthoDB" id="330671at2759"/>
<evidence type="ECO:0000313" key="5">
    <source>
        <dbReference type="Proteomes" id="UP000504603"/>
    </source>
</evidence>
<keyword evidence="2" id="KW-0677">Repeat</keyword>
<feature type="repeat" description="PPR" evidence="3">
    <location>
        <begin position="74"/>
        <end position="108"/>
    </location>
</feature>
<sequence>MFTLTAESPWAQTMSLLENCSTMKHLKQIHAQMIKTETATDPKLATKLLTLCSTPHFGNLHYAQMVFNGITRPTTFMWNAIIRAYSDSNEPKIAFLLYCQMLSSSVPPNSHTFPFLLKSCRDLSAMGEALQVHGLIVKLGFGSDVFAMNSLIRAYTLCGDIQYARQLFDHIPERDVVSWNTMVDGYIKFGDVKSAYGVFLEMPLKNVVSWTSMISGLVEAGLGVEALELCCEMQRAGFELDAVAVASMLTACANLGALEQGRWLHFYVLNNGVHLDRVIACALVNMYVKCGDLEEALQVFAELKASLKDVHVWTAMIEGFAINGRGVEALEWFNKMQREGTRPNSITFTAILTACSYGGLVEEGKSLFKSMKSLYNLSPCIEHYGCMVDLLGRAGLLQEAKELIEMMPMKPNAVIWGALLKACQIHGDFFLAGQIGTHLVEVDSDHSGRYIQLATILAAEGKWKEAAELRLKMKKLRVLIPPGKSLITLDGVVHEFLAGHQDHPQMKQIHQKLNQVAERLRKEGYKPVTKDLWLDLENDEKETVMAQHSEKLAIAFGLINMKPGTTIRVVKNLRVCGDCHDVAKLVSRIYKRDIVMRDRVRFHHFRDGRCSCRDYW</sequence>